<dbReference type="SUPFAM" id="SSF82171">
    <property type="entry name" value="DPP6 N-terminal domain-like"/>
    <property type="match status" value="1"/>
</dbReference>
<dbReference type="GO" id="GO:0004177">
    <property type="term" value="F:aminopeptidase activity"/>
    <property type="evidence" value="ECO:0007669"/>
    <property type="project" value="UniProtKB-KW"/>
</dbReference>
<dbReference type="PANTHER" id="PTHR42776:SF27">
    <property type="entry name" value="DIPEPTIDYL PEPTIDASE FAMILY MEMBER 6"/>
    <property type="match status" value="1"/>
</dbReference>
<evidence type="ECO:0000313" key="6">
    <source>
        <dbReference type="Proteomes" id="UP000256310"/>
    </source>
</evidence>
<organism evidence="5 6">
    <name type="scientific">Parasphingopyxis lamellibrachiae</name>
    <dbReference type="NCBI Taxonomy" id="680125"/>
    <lineage>
        <taxon>Bacteria</taxon>
        <taxon>Pseudomonadati</taxon>
        <taxon>Pseudomonadota</taxon>
        <taxon>Alphaproteobacteria</taxon>
        <taxon>Sphingomonadales</taxon>
        <taxon>Sphingomonadaceae</taxon>
        <taxon>Parasphingopyxis</taxon>
    </lineage>
</organism>
<comment type="caution">
    <text evidence="5">The sequence shown here is derived from an EMBL/GenBank/DDBJ whole genome shotgun (WGS) entry which is preliminary data.</text>
</comment>
<dbReference type="AlphaFoldDB" id="A0A3D9FC17"/>
<evidence type="ECO:0000256" key="1">
    <source>
        <dbReference type="ARBA" id="ARBA00022801"/>
    </source>
</evidence>
<gene>
    <name evidence="5" type="ORF">DFR46_0139</name>
</gene>
<keyword evidence="3" id="KW-0732">Signal</keyword>
<dbReference type="Gene3D" id="3.40.50.1820">
    <property type="entry name" value="alpha/beta hydrolase"/>
    <property type="match status" value="1"/>
</dbReference>
<proteinExistence type="predicted"/>
<dbReference type="SUPFAM" id="SSF53474">
    <property type="entry name" value="alpha/beta-Hydrolases"/>
    <property type="match status" value="1"/>
</dbReference>
<feature type="domain" description="Peptidase S9 prolyl oligopeptidase catalytic" evidence="4">
    <location>
        <begin position="436"/>
        <end position="640"/>
    </location>
</feature>
<dbReference type="Proteomes" id="UP000256310">
    <property type="component" value="Unassembled WGS sequence"/>
</dbReference>
<protein>
    <submittedName>
        <fullName evidence="5">Dipeptidyl aminopeptidase/acylaminoacyl peptidase</fullName>
    </submittedName>
</protein>
<dbReference type="InterPro" id="IPR011659">
    <property type="entry name" value="WD40"/>
</dbReference>
<dbReference type="InterPro" id="IPR011042">
    <property type="entry name" value="6-blade_b-propeller_TolB-like"/>
</dbReference>
<keyword evidence="5" id="KW-0645">Protease</keyword>
<dbReference type="GO" id="GO:0004252">
    <property type="term" value="F:serine-type endopeptidase activity"/>
    <property type="evidence" value="ECO:0007669"/>
    <property type="project" value="TreeGrafter"/>
</dbReference>
<reference evidence="5 6" key="1">
    <citation type="submission" date="2018-07" db="EMBL/GenBank/DDBJ databases">
        <title>Genomic Encyclopedia of Type Strains, Phase IV (KMG-IV): sequencing the most valuable type-strain genomes for metagenomic binning, comparative biology and taxonomic classification.</title>
        <authorList>
            <person name="Goeker M."/>
        </authorList>
    </citation>
    <scope>NUCLEOTIDE SEQUENCE [LARGE SCALE GENOMIC DNA]</scope>
    <source>
        <strain evidence="5 6">DSM 26725</strain>
    </source>
</reference>
<evidence type="ECO:0000313" key="5">
    <source>
        <dbReference type="EMBL" id="RED15152.1"/>
    </source>
</evidence>
<evidence type="ECO:0000256" key="3">
    <source>
        <dbReference type="SAM" id="SignalP"/>
    </source>
</evidence>
<evidence type="ECO:0000259" key="4">
    <source>
        <dbReference type="Pfam" id="PF00326"/>
    </source>
</evidence>
<evidence type="ECO:0000256" key="2">
    <source>
        <dbReference type="ARBA" id="ARBA00022825"/>
    </source>
</evidence>
<dbReference type="GO" id="GO:0006508">
    <property type="term" value="P:proteolysis"/>
    <property type="evidence" value="ECO:0007669"/>
    <property type="project" value="InterPro"/>
</dbReference>
<dbReference type="PANTHER" id="PTHR42776">
    <property type="entry name" value="SERINE PEPTIDASE S9 FAMILY MEMBER"/>
    <property type="match status" value="1"/>
</dbReference>
<accession>A0A3D9FC17</accession>
<dbReference type="InterPro" id="IPR001375">
    <property type="entry name" value="Peptidase_S9_cat"/>
</dbReference>
<feature type="signal peptide" evidence="3">
    <location>
        <begin position="1"/>
        <end position="19"/>
    </location>
</feature>
<name>A0A3D9FC17_9SPHN</name>
<keyword evidence="6" id="KW-1185">Reference proteome</keyword>
<keyword evidence="5" id="KW-0031">Aminopeptidase</keyword>
<dbReference type="Gene3D" id="2.120.10.30">
    <property type="entry name" value="TolB, C-terminal domain"/>
    <property type="match status" value="1"/>
</dbReference>
<dbReference type="InterPro" id="IPR029058">
    <property type="entry name" value="AB_hydrolase_fold"/>
</dbReference>
<sequence>MPGFAMRSIAFLFAAVAIAATPLAAQQVSERTIGTATLQNVPEIPAEVDASVQRFQNYRGAELEDWLADGSILITTRFGGTDQVHRVTEPMGTRSQLSFFAEPVQSITAIPGQNRFIATRDNGGDEWFQLYAMGLSGESVQLTEPETRNLSPIFSSDGSTLVWVSAGRGTTYTVYAADPAVADSRRVVATFETPMFPADISADGSAVLLQNYVSNRDASIFLLDMASGEATEFAASAGTVDESPHFARNDSAILAITNRGGNFRRLVEFDRDAERMTAVSPDLNWDVETFALSDDGRILAYAVNEDGYSRLVVQDFVTRRALPQPDLPNGVLTGLAFAPDGASLAIGMETATSAGDVWVWGVTSGELVRWTQSELGPVDTAALIEPELVRFTSFDGRSIPAFVYRPHGATGPTPVIMDIHGGPESQTRPGWNSRAQYFANTLGATVILPNVRGSDGYGTEYRDLDNGPRREDSVRDIGALLDWIAEQPDLDADRVAVYGQSYGGYMSLATMIHYSDRLVGGVERYGISDFRTFLQNTQDYRRDMRRGEYGDERTPEMAAVFERIAPMNNLNRITKPMLVMAGANDPRVPLSESDQVVQGLRENGVPTWYVVFSDEGHGFRKKPNNDLRHAVETVFLRELFATAPE</sequence>
<dbReference type="Pfam" id="PF00326">
    <property type="entry name" value="Peptidase_S9"/>
    <property type="match status" value="1"/>
</dbReference>
<keyword evidence="1" id="KW-0378">Hydrolase</keyword>
<keyword evidence="2" id="KW-0720">Serine protease</keyword>
<dbReference type="Pfam" id="PF07676">
    <property type="entry name" value="PD40"/>
    <property type="match status" value="1"/>
</dbReference>
<feature type="chain" id="PRO_5017568409" evidence="3">
    <location>
        <begin position="20"/>
        <end position="645"/>
    </location>
</feature>
<dbReference type="EMBL" id="QRDP01000004">
    <property type="protein sequence ID" value="RED15152.1"/>
    <property type="molecule type" value="Genomic_DNA"/>
</dbReference>